<organism evidence="1 2">
    <name type="scientific">Petrolisthes cinctipes</name>
    <name type="common">Flat porcelain crab</name>
    <dbReference type="NCBI Taxonomy" id="88211"/>
    <lineage>
        <taxon>Eukaryota</taxon>
        <taxon>Metazoa</taxon>
        <taxon>Ecdysozoa</taxon>
        <taxon>Arthropoda</taxon>
        <taxon>Crustacea</taxon>
        <taxon>Multicrustacea</taxon>
        <taxon>Malacostraca</taxon>
        <taxon>Eumalacostraca</taxon>
        <taxon>Eucarida</taxon>
        <taxon>Decapoda</taxon>
        <taxon>Pleocyemata</taxon>
        <taxon>Anomura</taxon>
        <taxon>Galatheoidea</taxon>
        <taxon>Porcellanidae</taxon>
        <taxon>Petrolisthes</taxon>
    </lineage>
</organism>
<evidence type="ECO:0000313" key="2">
    <source>
        <dbReference type="Proteomes" id="UP001286313"/>
    </source>
</evidence>
<accession>A0AAE1JX82</accession>
<gene>
    <name evidence="1" type="ORF">Pcinc_034496</name>
</gene>
<dbReference type="AlphaFoldDB" id="A0AAE1JX82"/>
<reference evidence="1" key="1">
    <citation type="submission" date="2023-10" db="EMBL/GenBank/DDBJ databases">
        <title>Genome assemblies of two species of porcelain crab, Petrolisthes cinctipes and Petrolisthes manimaculis (Anomura: Porcellanidae).</title>
        <authorList>
            <person name="Angst P."/>
        </authorList>
    </citation>
    <scope>NUCLEOTIDE SEQUENCE</scope>
    <source>
        <strain evidence="1">PB745_01</strain>
        <tissue evidence="1">Gill</tissue>
    </source>
</reference>
<protein>
    <submittedName>
        <fullName evidence="1">Uncharacterized protein</fullName>
    </submittedName>
</protein>
<dbReference type="Proteomes" id="UP001286313">
    <property type="component" value="Unassembled WGS sequence"/>
</dbReference>
<name>A0AAE1JX82_PETCI</name>
<comment type="caution">
    <text evidence="1">The sequence shown here is derived from an EMBL/GenBank/DDBJ whole genome shotgun (WGS) entry which is preliminary data.</text>
</comment>
<dbReference type="EMBL" id="JAWQEG010005035">
    <property type="protein sequence ID" value="KAK3859389.1"/>
    <property type="molecule type" value="Genomic_DNA"/>
</dbReference>
<keyword evidence="2" id="KW-1185">Reference proteome</keyword>
<evidence type="ECO:0000313" key="1">
    <source>
        <dbReference type="EMBL" id="KAK3859389.1"/>
    </source>
</evidence>
<sequence>MESFSFTLLSNLSRSAPPLLEILVEEIKGGGDSDGETWVNEKMEISGGGDIDGGTWVNEKMEISGGDNCGYYEVVEISGLIKCLR</sequence>
<proteinExistence type="predicted"/>